<feature type="transmembrane region" description="Helical" evidence="6">
    <location>
        <begin position="146"/>
        <end position="166"/>
    </location>
</feature>
<gene>
    <name evidence="7" type="ORF">A4E84_39390</name>
</gene>
<evidence type="ECO:0000256" key="2">
    <source>
        <dbReference type="ARBA" id="ARBA00009142"/>
    </source>
</evidence>
<evidence type="ECO:0000256" key="1">
    <source>
        <dbReference type="ARBA" id="ARBA00004141"/>
    </source>
</evidence>
<accession>A0A143CC63</accession>
<organism evidence="7 8">
    <name type="scientific">Streptomyces qaidamensis</name>
    <dbReference type="NCBI Taxonomy" id="1783515"/>
    <lineage>
        <taxon>Bacteria</taxon>
        <taxon>Bacillati</taxon>
        <taxon>Actinomycetota</taxon>
        <taxon>Actinomycetes</taxon>
        <taxon>Kitasatosporales</taxon>
        <taxon>Streptomycetaceae</taxon>
        <taxon>Streptomyces</taxon>
        <taxon>Streptomyces aurantiacus group</taxon>
    </lineage>
</organism>
<keyword evidence="5 6" id="KW-0472">Membrane</keyword>
<keyword evidence="4 6" id="KW-1133">Transmembrane helix</keyword>
<dbReference type="EMBL" id="CP015098">
    <property type="protein sequence ID" value="AMW14998.1"/>
    <property type="molecule type" value="Genomic_DNA"/>
</dbReference>
<dbReference type="KEGG" id="stsi:A4E84_39390"/>
<sequence>MLCPDWVFFRLLIAALLLPLRVRLCVRTLSPARGRAVAEAEPSPVAPTALAVAVGVVGGVYGIGGGSLLGPILAARGLPMTRVAPAALAATFATCVVGAVVYALLSLTSVGDVVPDRWLGLACGPGGLVGGSIGTRLQPCLPETGLRLLLGGLAAGLGTLYAVQALA</sequence>
<keyword evidence="3 6" id="KW-0812">Transmembrane</keyword>
<evidence type="ECO:0000256" key="5">
    <source>
        <dbReference type="ARBA" id="ARBA00023136"/>
    </source>
</evidence>
<comment type="subcellular location">
    <subcellularLocation>
        <location evidence="6">Cell membrane</location>
        <topology evidence="6">Multi-pass membrane protein</topology>
    </subcellularLocation>
    <subcellularLocation>
        <location evidence="1">Membrane</location>
        <topology evidence="1">Multi-pass membrane protein</topology>
    </subcellularLocation>
</comment>
<feature type="transmembrane region" description="Helical" evidence="6">
    <location>
        <begin position="117"/>
        <end position="134"/>
    </location>
</feature>
<feature type="transmembrane region" description="Helical" evidence="6">
    <location>
        <begin position="86"/>
        <end position="105"/>
    </location>
</feature>
<dbReference type="Proteomes" id="UP000076096">
    <property type="component" value="Chromosome"/>
</dbReference>
<evidence type="ECO:0000256" key="3">
    <source>
        <dbReference type="ARBA" id="ARBA00022692"/>
    </source>
</evidence>
<evidence type="ECO:0000313" key="8">
    <source>
        <dbReference type="Proteomes" id="UP000076096"/>
    </source>
</evidence>
<dbReference type="AlphaFoldDB" id="A0A143CC63"/>
<evidence type="ECO:0000256" key="6">
    <source>
        <dbReference type="RuleBase" id="RU363041"/>
    </source>
</evidence>
<evidence type="ECO:0000313" key="7">
    <source>
        <dbReference type="EMBL" id="AMW14998.1"/>
    </source>
</evidence>
<name>A0A143CC63_9ACTN</name>
<keyword evidence="8" id="KW-1185">Reference proteome</keyword>
<comment type="similarity">
    <text evidence="2 6">Belongs to the 4-toluene sulfonate uptake permease (TSUP) (TC 2.A.102) family.</text>
</comment>
<dbReference type="STRING" id="1783515.A4E84_39390"/>
<feature type="transmembrane region" description="Helical" evidence="6">
    <location>
        <begin position="50"/>
        <end position="74"/>
    </location>
</feature>
<reference evidence="8" key="1">
    <citation type="submission" date="2016-04" db="EMBL/GenBank/DDBJ databases">
        <authorList>
            <person name="Zhang B."/>
        </authorList>
    </citation>
    <scope>NUCLEOTIDE SEQUENCE [LARGE SCALE GENOMIC DNA]</scope>
    <source>
        <strain evidence="8">S10</strain>
    </source>
</reference>
<keyword evidence="6" id="KW-1003">Cell membrane</keyword>
<dbReference type="PANTHER" id="PTHR43701">
    <property type="entry name" value="MEMBRANE TRANSPORTER PROTEIN MJ0441-RELATED"/>
    <property type="match status" value="1"/>
</dbReference>
<dbReference type="Pfam" id="PF01925">
    <property type="entry name" value="TauE"/>
    <property type="match status" value="1"/>
</dbReference>
<dbReference type="GO" id="GO:0005886">
    <property type="term" value="C:plasma membrane"/>
    <property type="evidence" value="ECO:0007669"/>
    <property type="project" value="UniProtKB-SubCell"/>
</dbReference>
<dbReference type="InterPro" id="IPR002781">
    <property type="entry name" value="TM_pro_TauE-like"/>
</dbReference>
<protein>
    <recommendedName>
        <fullName evidence="6">Probable membrane transporter protein</fullName>
    </recommendedName>
</protein>
<proteinExistence type="inferred from homology"/>
<dbReference type="PANTHER" id="PTHR43701:SF2">
    <property type="entry name" value="MEMBRANE TRANSPORTER PROTEIN YJNA-RELATED"/>
    <property type="match status" value="1"/>
</dbReference>
<dbReference type="InterPro" id="IPR051598">
    <property type="entry name" value="TSUP/Inactive_protease-like"/>
</dbReference>
<evidence type="ECO:0000256" key="4">
    <source>
        <dbReference type="ARBA" id="ARBA00022989"/>
    </source>
</evidence>